<dbReference type="AlphaFoldDB" id="A0AAE5LR66"/>
<evidence type="ECO:0000313" key="3">
    <source>
        <dbReference type="EMBL" id="NSB15666.1"/>
    </source>
</evidence>
<dbReference type="RefSeq" id="WP_077854169.1">
    <property type="nucleotide sequence ID" value="NZ_JABTDW010000001.1"/>
</dbReference>
<name>A0AAE5LR66_CLOBE</name>
<dbReference type="GO" id="GO:0015074">
    <property type="term" value="P:DNA integration"/>
    <property type="evidence" value="ECO:0007669"/>
    <property type="project" value="InterPro"/>
</dbReference>
<dbReference type="GO" id="GO:0006310">
    <property type="term" value="P:DNA recombination"/>
    <property type="evidence" value="ECO:0007669"/>
    <property type="project" value="UniProtKB-KW"/>
</dbReference>
<keyword evidence="2" id="KW-0472">Membrane</keyword>
<dbReference type="CDD" id="cd00397">
    <property type="entry name" value="DNA_BRE_C"/>
    <property type="match status" value="1"/>
</dbReference>
<feature type="transmembrane region" description="Helical" evidence="2">
    <location>
        <begin position="89"/>
        <end position="112"/>
    </location>
</feature>
<evidence type="ECO:0000313" key="4">
    <source>
        <dbReference type="Proteomes" id="UP000822184"/>
    </source>
</evidence>
<accession>A0AAE5LR66</accession>
<proteinExistence type="predicted"/>
<reference evidence="3" key="1">
    <citation type="submission" date="2020-06" db="EMBL/GenBank/DDBJ databases">
        <title>Genomic insights into acetone-butanol-ethanol (ABE) fermentation by sequencing solventogenic clostridia strains.</title>
        <authorList>
            <person name="Brown S."/>
        </authorList>
    </citation>
    <scope>NUCLEOTIDE SEQUENCE</scope>
    <source>
        <strain evidence="3">DJ123</strain>
    </source>
</reference>
<protein>
    <submittedName>
        <fullName evidence="3">Integrase</fullName>
    </submittedName>
</protein>
<gene>
    <name evidence="3" type="ORF">BCD95_003925</name>
</gene>
<dbReference type="SUPFAM" id="SSF56349">
    <property type="entry name" value="DNA breaking-rejoining enzymes"/>
    <property type="match status" value="1"/>
</dbReference>
<dbReference type="InterPro" id="IPR011010">
    <property type="entry name" value="DNA_brk_join_enz"/>
</dbReference>
<dbReference type="EMBL" id="JABTDW010000001">
    <property type="protein sequence ID" value="NSB15666.1"/>
    <property type="molecule type" value="Genomic_DNA"/>
</dbReference>
<comment type="caution">
    <text evidence="3">The sequence shown here is derived from an EMBL/GenBank/DDBJ whole genome shotgun (WGS) entry which is preliminary data.</text>
</comment>
<keyword evidence="2" id="KW-0812">Transmembrane</keyword>
<organism evidence="3 4">
    <name type="scientific">Clostridium beijerinckii</name>
    <name type="common">Clostridium MP</name>
    <dbReference type="NCBI Taxonomy" id="1520"/>
    <lineage>
        <taxon>Bacteria</taxon>
        <taxon>Bacillati</taxon>
        <taxon>Bacillota</taxon>
        <taxon>Clostridia</taxon>
        <taxon>Eubacteriales</taxon>
        <taxon>Clostridiaceae</taxon>
        <taxon>Clostridium</taxon>
    </lineage>
</organism>
<evidence type="ECO:0000256" key="1">
    <source>
        <dbReference type="ARBA" id="ARBA00023172"/>
    </source>
</evidence>
<dbReference type="Proteomes" id="UP000822184">
    <property type="component" value="Unassembled WGS sequence"/>
</dbReference>
<evidence type="ECO:0000256" key="2">
    <source>
        <dbReference type="SAM" id="Phobius"/>
    </source>
</evidence>
<keyword evidence="1" id="KW-0233">DNA recombination</keyword>
<dbReference type="GO" id="GO:0003677">
    <property type="term" value="F:DNA binding"/>
    <property type="evidence" value="ECO:0007669"/>
    <property type="project" value="InterPro"/>
</dbReference>
<dbReference type="Gene3D" id="1.10.443.10">
    <property type="entry name" value="Intergrase catalytic core"/>
    <property type="match status" value="1"/>
</dbReference>
<sequence>MSSVIIREVEDLDIFIEEAIEFDQNKISEYLKEFNKKVDLGVFRANTSFYDREWMAMIGGVEKPIVFPSEIEMKNLSRLFDRDMREFELAYRSFILFSFATPNITIAFNLAMKRLAKNFNTSSISKAEEPSIAKFIGYIRISEEKSLLFQELFDELEFREVGERILPEFEEIFQFSDIINNIVENNNLLKYKNYLLTIMWWKICSILPLRPSEFVRTKFNCIYKENNGFYLKVRRSKSKTGKRIKNISSADEYYLEDIVNIDKHLFYLILKYQDILISEFNYTEQTELFPAVILGNTINGNRKKNINIVSAYDLLVNLKRFYKNIVANEYGLNPISKYIKREKNINYIGELTPYDARHIAIINLVLMGTDVLEVMHLAGHTNVNTAYGYFNHIKEFSKGYALGYAKSIANTKLKKETINTTNQGMKKRNQCKGNEDFHRILNTIKGKEIKPKKVEGGYCHYQNIDNDKSHCFFYERNHILCQFFVRDNIKVIEKEIKRVEDDIDATVKVLIDLIKDMDGISKFNELYQTTSYRLANNISKLANLNKKYIMEE</sequence>
<dbReference type="InterPro" id="IPR013762">
    <property type="entry name" value="Integrase-like_cat_sf"/>
</dbReference>
<keyword evidence="2" id="KW-1133">Transmembrane helix</keyword>